<accession>A0AAW1RH99</accession>
<dbReference type="AlphaFoldDB" id="A0AAW1RH99"/>
<dbReference type="SMART" id="SM00239">
    <property type="entry name" value="C2"/>
    <property type="match status" value="1"/>
</dbReference>
<dbReference type="SUPFAM" id="SSF49562">
    <property type="entry name" value="C2 domain (Calcium/lipid-binding domain, CaLB)"/>
    <property type="match status" value="1"/>
</dbReference>
<dbReference type="Pfam" id="PF00168">
    <property type="entry name" value="C2"/>
    <property type="match status" value="1"/>
</dbReference>
<comment type="caution">
    <text evidence="2">The sequence shown here is derived from an EMBL/GenBank/DDBJ whole genome shotgun (WGS) entry which is preliminary data.</text>
</comment>
<feature type="domain" description="C2" evidence="1">
    <location>
        <begin position="1"/>
        <end position="117"/>
    </location>
</feature>
<evidence type="ECO:0000313" key="3">
    <source>
        <dbReference type="Proteomes" id="UP001438707"/>
    </source>
</evidence>
<dbReference type="CDD" id="cd00030">
    <property type="entry name" value="C2"/>
    <property type="match status" value="1"/>
</dbReference>
<dbReference type="PROSITE" id="PS50004">
    <property type="entry name" value="C2"/>
    <property type="match status" value="1"/>
</dbReference>
<evidence type="ECO:0000259" key="1">
    <source>
        <dbReference type="PROSITE" id="PS50004"/>
    </source>
</evidence>
<name>A0AAW1RH99_9CHLO</name>
<gene>
    <name evidence="2" type="ORF">WJX74_004272</name>
</gene>
<reference evidence="2 3" key="1">
    <citation type="journal article" date="2024" name="Nat. Commun.">
        <title>Phylogenomics reveals the evolutionary origins of lichenization in chlorophyte algae.</title>
        <authorList>
            <person name="Puginier C."/>
            <person name="Libourel C."/>
            <person name="Otte J."/>
            <person name="Skaloud P."/>
            <person name="Haon M."/>
            <person name="Grisel S."/>
            <person name="Petersen M."/>
            <person name="Berrin J.G."/>
            <person name="Delaux P.M."/>
            <person name="Dal Grande F."/>
            <person name="Keller J."/>
        </authorList>
    </citation>
    <scope>NUCLEOTIDE SEQUENCE [LARGE SCALE GENOMIC DNA]</scope>
    <source>
        <strain evidence="2 3">SAG 2145</strain>
    </source>
</reference>
<organism evidence="2 3">
    <name type="scientific">Apatococcus lobatus</name>
    <dbReference type="NCBI Taxonomy" id="904363"/>
    <lineage>
        <taxon>Eukaryota</taxon>
        <taxon>Viridiplantae</taxon>
        <taxon>Chlorophyta</taxon>
        <taxon>core chlorophytes</taxon>
        <taxon>Trebouxiophyceae</taxon>
        <taxon>Chlorellales</taxon>
        <taxon>Chlorellaceae</taxon>
        <taxon>Apatococcus</taxon>
    </lineage>
</organism>
<evidence type="ECO:0000313" key="2">
    <source>
        <dbReference type="EMBL" id="KAK9833007.1"/>
    </source>
</evidence>
<dbReference type="Gene3D" id="2.60.40.150">
    <property type="entry name" value="C2 domain"/>
    <property type="match status" value="1"/>
</dbReference>
<dbReference type="InterPro" id="IPR000008">
    <property type="entry name" value="C2_dom"/>
</dbReference>
<keyword evidence="3" id="KW-1185">Reference proteome</keyword>
<proteinExistence type="predicted"/>
<dbReference type="InterPro" id="IPR035892">
    <property type="entry name" value="C2_domain_sf"/>
</dbReference>
<dbReference type="Proteomes" id="UP001438707">
    <property type="component" value="Unassembled WGS sequence"/>
</dbReference>
<sequence length="178" mass="19458">MTSSSKALECGGHEDVRLQFKNIKVAALPNKGVFQREPYLTFEVEGGTKAQTLPAPNAVAPFWDEGVAILVPAHSTNNLVITVHNKHNILLPDTFVGSVSFRQVREVQLSKQVVQTRVLGRLQKPIRQPQQQAWVVEELPKSIVTSAQILAAELCPTLTDPALQTSAHQMASEGFDGL</sequence>
<protein>
    <recommendedName>
        <fullName evidence="1">C2 domain-containing protein</fullName>
    </recommendedName>
</protein>
<dbReference type="EMBL" id="JALJOS010000011">
    <property type="protein sequence ID" value="KAK9833007.1"/>
    <property type="molecule type" value="Genomic_DNA"/>
</dbReference>